<dbReference type="Proteomes" id="UP001642540">
    <property type="component" value="Unassembled WGS sequence"/>
</dbReference>
<feature type="transmembrane region" description="Helical" evidence="1">
    <location>
        <begin position="422"/>
        <end position="444"/>
    </location>
</feature>
<dbReference type="EMBL" id="CAXLJM020000071">
    <property type="protein sequence ID" value="CAL8126142.1"/>
    <property type="molecule type" value="Genomic_DNA"/>
</dbReference>
<keyword evidence="3" id="KW-1185">Reference proteome</keyword>
<name>A0ABP1RF16_9HEXA</name>
<keyword evidence="1" id="KW-1133">Transmembrane helix</keyword>
<evidence type="ECO:0000313" key="2">
    <source>
        <dbReference type="EMBL" id="CAL8126142.1"/>
    </source>
</evidence>
<evidence type="ECO:0000256" key="1">
    <source>
        <dbReference type="SAM" id="Phobius"/>
    </source>
</evidence>
<sequence length="717" mass="82752">MSLSSIRNNSKYRSSYLVSLDNKMFYQDIFSKLSSIIFMLNTITQSVEPHQTLIFQRFNWLNGFGNCYNFILSLEGVQYAPKNNYQRIDTLVPYVNYRKLNNSNIYRFNRWTTCQTLSVVMNLNDHINVSKVSGELHRAYFKLGFLYAAYCLPFGHFCSAVRHPQEAMWKPPFIHRRPLGMYPLQIFFIVPDTTATNRFTSLTFIQNSYPNPFLQTYYRVTFPVQERIEVSDNGGDAIVMEESICTEITFMCKYCSPSSNSYTQTQYPFTDIKSICDSADFQNIMLNLYFNATGNGKKLKYYYKYVDFQNFEIQIDTGNVRILRDIHNAKTIFEILRTRPRPTIDDVIASILFDGLDTFENFTRKFHIMEIGDRSSLAVGTDANLNIDFGILKMSSKSFNFITCDAKNSIDLLVVLRSFQAVVWFLLVLVILLTPLVMHVGISLCGQNKVTITDTISASSVVLCIIALLLGTVVYTKELNRNCKLRGFFVPWLLTSVVISNAYKGDNFAKTTAPTKYFKAENFHQLAGFRLFSKFNCQPHLRRYLYFYYICTDFGAFISNVLQSSIGDDNYFDMLGAAVNRSNSNSSSDFNFLKAMNFSFKQDYENAHLMFHTHPAPSNINTSVALSLIGKCDKTAYVGMQPEIRRLVNDFYAENNTFIYAGKARFLEIPSIWHVQESGGYFMKERMSYLGESGIYDFWKGWIERGWEMKELFEDNA</sequence>
<keyword evidence="1" id="KW-0472">Membrane</keyword>
<comment type="caution">
    <text evidence="2">The sequence shown here is derived from an EMBL/GenBank/DDBJ whole genome shotgun (WGS) entry which is preliminary data.</text>
</comment>
<feature type="transmembrane region" description="Helical" evidence="1">
    <location>
        <begin position="456"/>
        <end position="476"/>
    </location>
</feature>
<gene>
    <name evidence="2" type="ORF">ODALV1_LOCUS21286</name>
</gene>
<proteinExistence type="predicted"/>
<evidence type="ECO:0000313" key="3">
    <source>
        <dbReference type="Proteomes" id="UP001642540"/>
    </source>
</evidence>
<reference evidence="2 3" key="1">
    <citation type="submission" date="2024-08" db="EMBL/GenBank/DDBJ databases">
        <authorList>
            <person name="Cucini C."/>
            <person name="Frati F."/>
        </authorList>
    </citation>
    <scope>NUCLEOTIDE SEQUENCE [LARGE SCALE GENOMIC DNA]</scope>
</reference>
<protein>
    <submittedName>
        <fullName evidence="2">Uncharacterized protein</fullName>
    </submittedName>
</protein>
<accession>A0ABP1RF16</accession>
<keyword evidence="1" id="KW-0812">Transmembrane</keyword>
<organism evidence="2 3">
    <name type="scientific">Orchesella dallaii</name>
    <dbReference type="NCBI Taxonomy" id="48710"/>
    <lineage>
        <taxon>Eukaryota</taxon>
        <taxon>Metazoa</taxon>
        <taxon>Ecdysozoa</taxon>
        <taxon>Arthropoda</taxon>
        <taxon>Hexapoda</taxon>
        <taxon>Collembola</taxon>
        <taxon>Entomobryomorpha</taxon>
        <taxon>Entomobryoidea</taxon>
        <taxon>Orchesellidae</taxon>
        <taxon>Orchesellinae</taxon>
        <taxon>Orchesella</taxon>
    </lineage>
</organism>